<dbReference type="GO" id="GO:0008658">
    <property type="term" value="F:penicillin binding"/>
    <property type="evidence" value="ECO:0007669"/>
    <property type="project" value="UniProtKB-UniRule"/>
</dbReference>
<dbReference type="GO" id="GO:0016757">
    <property type="term" value="F:glycosyltransferase activity"/>
    <property type="evidence" value="ECO:0007669"/>
    <property type="project" value="UniProtKB-KW"/>
</dbReference>
<dbReference type="InterPro" id="IPR017790">
    <property type="entry name" value="Penicillin-binding_protein_2"/>
</dbReference>
<evidence type="ECO:0000256" key="1">
    <source>
        <dbReference type="ARBA" id="ARBA00004167"/>
    </source>
</evidence>
<comment type="catalytic activity">
    <reaction evidence="14">
        <text>Preferential cleavage: (Ac)2-L-Lys-D-Ala-|-D-Ala. Also transpeptidation of peptidyl-alanyl moieties that are N-acyl substituents of D-alanine.</text>
        <dbReference type="EC" id="3.4.16.4"/>
    </reaction>
</comment>
<dbReference type="UniPathway" id="UPA00219"/>
<comment type="function">
    <text evidence="14">Catalyzes cross-linking of the peptidoglycan cell wall.</text>
</comment>
<keyword evidence="8 14" id="KW-0378">Hydrolase</keyword>
<dbReference type="KEGG" id="rhd:R2APBS1_0398"/>
<evidence type="ECO:0000256" key="6">
    <source>
        <dbReference type="ARBA" id="ARBA00022670"/>
    </source>
</evidence>
<evidence type="ECO:0000256" key="4">
    <source>
        <dbReference type="ARBA" id="ARBA00022519"/>
    </source>
</evidence>
<dbReference type="GO" id="GO:0008360">
    <property type="term" value="P:regulation of cell shape"/>
    <property type="evidence" value="ECO:0007669"/>
    <property type="project" value="UniProtKB-KW"/>
</dbReference>
<keyword evidence="11 14" id="KW-1133">Transmembrane helix</keyword>
<dbReference type="InterPro" id="IPR050515">
    <property type="entry name" value="Beta-lactam/transpept"/>
</dbReference>
<feature type="region of interest" description="Disordered" evidence="15">
    <location>
        <begin position="636"/>
        <end position="668"/>
    </location>
</feature>
<comment type="caution">
    <text evidence="14">Lacks conserved residue(s) required for the propagation of feature annotation.</text>
</comment>
<dbReference type="Gene3D" id="3.30.1390.30">
    <property type="entry name" value="Penicillin-binding protein 2a, domain 3"/>
    <property type="match status" value="1"/>
</dbReference>
<evidence type="ECO:0000256" key="7">
    <source>
        <dbReference type="ARBA" id="ARBA00022692"/>
    </source>
</evidence>
<dbReference type="SUPFAM" id="SSF56519">
    <property type="entry name" value="Penicillin binding protein dimerisation domain"/>
    <property type="match status" value="1"/>
</dbReference>
<feature type="transmembrane region" description="Helical" evidence="14">
    <location>
        <begin position="21"/>
        <end position="45"/>
    </location>
</feature>
<keyword evidence="18" id="KW-0328">Glycosyltransferase</keyword>
<evidence type="ECO:0000259" key="16">
    <source>
        <dbReference type="Pfam" id="PF00905"/>
    </source>
</evidence>
<dbReference type="HAMAP" id="MF_02081">
    <property type="entry name" value="MrdA_transpept"/>
    <property type="match status" value="1"/>
</dbReference>
<dbReference type="Gene3D" id="3.90.1310.10">
    <property type="entry name" value="Penicillin-binding protein 2a (Domain 2)"/>
    <property type="match status" value="1"/>
</dbReference>
<evidence type="ECO:0000256" key="10">
    <source>
        <dbReference type="ARBA" id="ARBA00022984"/>
    </source>
</evidence>
<dbReference type="GO" id="GO:0071555">
    <property type="term" value="P:cell wall organization"/>
    <property type="evidence" value="ECO:0007669"/>
    <property type="project" value="UniProtKB-KW"/>
</dbReference>
<comment type="similarity">
    <text evidence="14">Belongs to the transpeptidase family. MrdA subfamily.</text>
</comment>
<dbReference type="InterPro" id="IPR036138">
    <property type="entry name" value="PBP_dimer_sf"/>
</dbReference>
<evidence type="ECO:0000256" key="2">
    <source>
        <dbReference type="ARBA" id="ARBA00004236"/>
    </source>
</evidence>
<evidence type="ECO:0000256" key="8">
    <source>
        <dbReference type="ARBA" id="ARBA00022801"/>
    </source>
</evidence>
<dbReference type="OrthoDB" id="9766847at2"/>
<dbReference type="EC" id="3.4.16.4" evidence="14"/>
<evidence type="ECO:0000256" key="11">
    <source>
        <dbReference type="ARBA" id="ARBA00022989"/>
    </source>
</evidence>
<evidence type="ECO:0000256" key="3">
    <source>
        <dbReference type="ARBA" id="ARBA00022475"/>
    </source>
</evidence>
<organism evidence="18 19">
    <name type="scientific">Rhodanobacter denitrificans</name>
    <dbReference type="NCBI Taxonomy" id="666685"/>
    <lineage>
        <taxon>Bacteria</taxon>
        <taxon>Pseudomonadati</taxon>
        <taxon>Pseudomonadota</taxon>
        <taxon>Gammaproteobacteria</taxon>
        <taxon>Lysobacterales</taxon>
        <taxon>Rhodanobacteraceae</taxon>
        <taxon>Rhodanobacter</taxon>
    </lineage>
</organism>
<dbReference type="GO" id="GO:0009002">
    <property type="term" value="F:serine-type D-Ala-D-Ala carboxypeptidase activity"/>
    <property type="evidence" value="ECO:0007669"/>
    <property type="project" value="UniProtKB-UniRule"/>
</dbReference>
<evidence type="ECO:0000256" key="12">
    <source>
        <dbReference type="ARBA" id="ARBA00023136"/>
    </source>
</evidence>
<evidence type="ECO:0000259" key="17">
    <source>
        <dbReference type="Pfam" id="PF03717"/>
    </source>
</evidence>
<evidence type="ECO:0000256" key="9">
    <source>
        <dbReference type="ARBA" id="ARBA00022960"/>
    </source>
</evidence>
<dbReference type="NCBIfam" id="TIGR03423">
    <property type="entry name" value="pbp2_mrdA"/>
    <property type="match status" value="1"/>
</dbReference>
<keyword evidence="4 14" id="KW-0997">Cell inner membrane</keyword>
<accession>M4NAN9</accession>
<gene>
    <name evidence="14" type="primary">mrdA</name>
    <name evidence="18" type="ORF">R2APBS1_0398</name>
</gene>
<evidence type="ECO:0000313" key="19">
    <source>
        <dbReference type="Proteomes" id="UP000011859"/>
    </source>
</evidence>
<feature type="domain" description="Penicillin-binding protein dimerisation" evidence="17">
    <location>
        <begin position="64"/>
        <end position="233"/>
    </location>
</feature>
<dbReference type="GO" id="GO:0006508">
    <property type="term" value="P:proteolysis"/>
    <property type="evidence" value="ECO:0007669"/>
    <property type="project" value="UniProtKB-KW"/>
</dbReference>
<keyword evidence="5 14" id="KW-0121">Carboxypeptidase</keyword>
<name>M4NAN9_9GAMM</name>
<dbReference type="GO" id="GO:0009252">
    <property type="term" value="P:peptidoglycan biosynthetic process"/>
    <property type="evidence" value="ECO:0007669"/>
    <property type="project" value="UniProtKB-UniRule"/>
</dbReference>
<dbReference type="GO" id="GO:0005886">
    <property type="term" value="C:plasma membrane"/>
    <property type="evidence" value="ECO:0007669"/>
    <property type="project" value="UniProtKB-SubCell"/>
</dbReference>
<dbReference type="eggNOG" id="COG0768">
    <property type="taxonomic scope" value="Bacteria"/>
</dbReference>
<keyword evidence="3 14" id="KW-1003">Cell membrane</keyword>
<dbReference type="EMBL" id="CP003470">
    <property type="protein sequence ID" value="AGG87569.1"/>
    <property type="molecule type" value="Genomic_DNA"/>
</dbReference>
<dbReference type="InterPro" id="IPR005311">
    <property type="entry name" value="PBP_dimer"/>
</dbReference>
<dbReference type="SUPFAM" id="SSF56601">
    <property type="entry name" value="beta-lactamase/transpeptidase-like"/>
    <property type="match status" value="1"/>
</dbReference>
<keyword evidence="12 14" id="KW-0472">Membrane</keyword>
<keyword evidence="13 14" id="KW-0961">Cell wall biogenesis/degradation</keyword>
<dbReference type="GO" id="GO:0071972">
    <property type="term" value="F:peptidoglycan L,D-transpeptidase activity"/>
    <property type="evidence" value="ECO:0007669"/>
    <property type="project" value="TreeGrafter"/>
</dbReference>
<keyword evidence="19" id="KW-1185">Reference proteome</keyword>
<evidence type="ECO:0000256" key="15">
    <source>
        <dbReference type="SAM" id="MobiDB-lite"/>
    </source>
</evidence>
<evidence type="ECO:0000256" key="14">
    <source>
        <dbReference type="HAMAP-Rule" id="MF_02081"/>
    </source>
</evidence>
<protein>
    <recommendedName>
        <fullName evidence="14">Peptidoglycan D,D-transpeptidase MrdA</fullName>
        <ecNumber evidence="14">3.4.16.4</ecNumber>
    </recommendedName>
    <alternativeName>
        <fullName evidence="14">Penicillin-binding protein 2</fullName>
        <shortName evidence="14">PBP-2</shortName>
    </alternativeName>
</protein>
<dbReference type="Pfam" id="PF03717">
    <property type="entry name" value="PBP_dimer"/>
    <property type="match status" value="1"/>
</dbReference>
<evidence type="ECO:0000256" key="5">
    <source>
        <dbReference type="ARBA" id="ARBA00022645"/>
    </source>
</evidence>
<dbReference type="Pfam" id="PF00905">
    <property type="entry name" value="Transpeptidase"/>
    <property type="match status" value="1"/>
</dbReference>
<comment type="subcellular location">
    <subcellularLocation>
        <location evidence="14">Cell inner membrane</location>
        <topology evidence="14">Single-pass membrane protein</topology>
    </subcellularLocation>
    <subcellularLocation>
        <location evidence="2">Cell membrane</location>
    </subcellularLocation>
    <subcellularLocation>
        <location evidence="1">Membrane</location>
        <topology evidence="1">Single-pass membrane protein</topology>
    </subcellularLocation>
</comment>
<feature type="active site" description="Acyl-ester intermediate" evidence="14">
    <location>
        <position position="326"/>
    </location>
</feature>
<dbReference type="InterPro" id="IPR001460">
    <property type="entry name" value="PCN-bd_Tpept"/>
</dbReference>
<proteinExistence type="inferred from homology"/>
<dbReference type="RefSeq" id="WP_015446644.1">
    <property type="nucleotide sequence ID" value="NC_020541.1"/>
</dbReference>
<dbReference type="Gene3D" id="3.40.710.10">
    <property type="entry name" value="DD-peptidase/beta-lactamase superfamily"/>
    <property type="match status" value="1"/>
</dbReference>
<evidence type="ECO:0000256" key="13">
    <source>
        <dbReference type="ARBA" id="ARBA00023316"/>
    </source>
</evidence>
<dbReference type="PANTHER" id="PTHR30627">
    <property type="entry name" value="PEPTIDOGLYCAN D,D-TRANSPEPTIDASE"/>
    <property type="match status" value="1"/>
</dbReference>
<sequence length="668" mass="72597" precursor="true">MKPRRSIKDPRGESLLFRRRALAGFVLIVLCLCLLVGRFVFLQVLHHDEFVTRSQANRVKPRAIPPARGLIYDRNGVLLADNVPAFRLEVVPEQVKDMPALLERLGQVVPLDQDDLDAFRKQLRQSRRFESVPLKLRLSEDEIARFAVNRWRFPGVDVVPYLTRRYPFGGLFAHVVGYVGRIDADDLERLDPQRYQGTSHVGRSGIERSYENILHGTPGYELLEVNADGRTQRVLETHAPTPGRNLYLSLDVRLQKAAEAAFDGRPGAAVAIDPRNGQVLAMVSVPSFDPNLFVNGISQADYAALTNDPDKPLYNRALRGVYPPGSTVKPLIGLAGLETGMRTPQDSVVSTGVFYIPGQQRGYRDDQRGGVGRVDLVGAIEQSVNTYFYKLALDMGIDRLSEYMGKFGFGRPTGIDLIGESSGVLPSREWKAANLRQPWYPGETVIAGIGQGFWAVTPLQLSHAIATFAGHGIPYAPRVVMATQDGVNAKPQALANPPSGPSLIRKPSDWDVVNQGMQQVIYGARGTGRKLGVGFPYLMAGKSGTAERFSRTSEAYDTNRNTAYLATRHRAWFVAYAPADNPQVAVAAILESGAWGAEAAGPIVRAILDTWLAGRGGVIADAKRLPVSVAPLAPAAVPAGNVSPDAGVEDSEPLEDLPAQATSSGGTP</sequence>
<evidence type="ECO:0000313" key="18">
    <source>
        <dbReference type="EMBL" id="AGG87569.1"/>
    </source>
</evidence>
<keyword evidence="10 14" id="KW-0573">Peptidoglycan synthesis</keyword>
<keyword evidence="9 14" id="KW-0133">Cell shape</keyword>
<dbReference type="HOGENOM" id="CLU_009289_1_2_6"/>
<dbReference type="AlphaFoldDB" id="M4NAN9"/>
<dbReference type="PANTHER" id="PTHR30627:SF2">
    <property type="entry name" value="PEPTIDOGLYCAN D,D-TRANSPEPTIDASE MRDA"/>
    <property type="match status" value="1"/>
</dbReference>
<feature type="domain" description="Penicillin-binding protein transpeptidase" evidence="16">
    <location>
        <begin position="267"/>
        <end position="609"/>
    </location>
</feature>
<reference evidence="18 19" key="1">
    <citation type="submission" date="2012-04" db="EMBL/GenBank/DDBJ databases">
        <title>Complete genome of Rhodanobacter sp. 2APBS1.</title>
        <authorList>
            <consortium name="US DOE Joint Genome Institute"/>
            <person name="Huntemann M."/>
            <person name="Wei C.-L."/>
            <person name="Han J."/>
            <person name="Detter J.C."/>
            <person name="Han C."/>
            <person name="Tapia R."/>
            <person name="Munk A.C.C."/>
            <person name="Chen A."/>
            <person name="Krypides N."/>
            <person name="Mavromatis K."/>
            <person name="Markowitz V."/>
            <person name="Szeto E."/>
            <person name="Ivanova N."/>
            <person name="Mikhailova N."/>
            <person name="Ovchinnikova G."/>
            <person name="Pagani I."/>
            <person name="Pati A."/>
            <person name="Goodwin L."/>
            <person name="Peters L."/>
            <person name="Pitluck S."/>
            <person name="Woyke T."/>
            <person name="Prakash O."/>
            <person name="Elkins J."/>
            <person name="Brown S."/>
            <person name="Palumbo A."/>
            <person name="Hemme C."/>
            <person name="Zhou J."/>
            <person name="Watson D."/>
            <person name="Jardine P."/>
            <person name="Kostka J."/>
            <person name="Green S."/>
        </authorList>
    </citation>
    <scope>NUCLEOTIDE SEQUENCE [LARGE SCALE GENOMIC DNA]</scope>
    <source>
        <strain evidence="18 19">2APBS1</strain>
    </source>
</reference>
<dbReference type="InterPro" id="IPR012338">
    <property type="entry name" value="Beta-lactam/transpept-like"/>
</dbReference>
<keyword evidence="18" id="KW-0808">Transferase</keyword>
<dbReference type="Proteomes" id="UP000011859">
    <property type="component" value="Chromosome"/>
</dbReference>
<keyword evidence="6 14" id="KW-0645">Protease</keyword>
<comment type="pathway">
    <text evidence="14">Cell wall biogenesis; peptidoglycan biosynthesis.</text>
</comment>
<dbReference type="STRING" id="666685.R2APBS1_0398"/>
<keyword evidence="7 14" id="KW-0812">Transmembrane</keyword>